<evidence type="ECO:0000313" key="1">
    <source>
        <dbReference type="EMBL" id="VXC37625.1"/>
    </source>
</evidence>
<dbReference type="Proteomes" id="UP000433089">
    <property type="component" value="Unassembled WGS sequence"/>
</dbReference>
<gene>
    <name evidence="1" type="ORF">BACI348_51038</name>
</gene>
<name>A0A653Y5A2_BACAB</name>
<accession>A0A653Y5A2</accession>
<proteinExistence type="predicted"/>
<organism evidence="1 2">
    <name type="scientific">Bacillus altitudinis</name>
    <dbReference type="NCBI Taxonomy" id="293387"/>
    <lineage>
        <taxon>Bacteria</taxon>
        <taxon>Bacillati</taxon>
        <taxon>Bacillota</taxon>
        <taxon>Bacilli</taxon>
        <taxon>Bacillales</taxon>
        <taxon>Bacillaceae</taxon>
        <taxon>Bacillus</taxon>
    </lineage>
</organism>
<dbReference type="AlphaFoldDB" id="A0A653Y5A2"/>
<protein>
    <submittedName>
        <fullName evidence="1">Uncharacterized protein</fullName>
    </submittedName>
</protein>
<reference evidence="1 2" key="1">
    <citation type="submission" date="2019-10" db="EMBL/GenBank/DDBJ databases">
        <authorList>
            <person name="Karimi E."/>
        </authorList>
    </citation>
    <scope>NUCLEOTIDE SEQUENCE [LARGE SCALE GENOMIC DNA]</scope>
    <source>
        <strain evidence="1">Bacillus sp. 348</strain>
    </source>
</reference>
<sequence length="48" mass="5658">MNISLFMISTTVKDGSFDSDQIEEVHQLMITVIIFNYLVERCTYLKNR</sequence>
<dbReference type="EMBL" id="CABWLH010000010">
    <property type="protein sequence ID" value="VXC37625.1"/>
    <property type="molecule type" value="Genomic_DNA"/>
</dbReference>
<evidence type="ECO:0000313" key="2">
    <source>
        <dbReference type="Proteomes" id="UP000433089"/>
    </source>
</evidence>